<dbReference type="EMBL" id="WWEO01000041">
    <property type="protein sequence ID" value="NCD69323.1"/>
    <property type="molecule type" value="Genomic_DNA"/>
</dbReference>
<dbReference type="GO" id="GO:0004609">
    <property type="term" value="F:phosphatidylserine decarboxylase activity"/>
    <property type="evidence" value="ECO:0007669"/>
    <property type="project" value="UniProtKB-UniRule"/>
</dbReference>
<keyword evidence="4 11" id="KW-0443">Lipid metabolism</keyword>
<reference evidence="13" key="2">
    <citation type="submission" date="2020-10" db="EMBL/GenBank/DDBJ databases">
        <title>Mucilaginibacter sp. nov., isolated from soil.</title>
        <authorList>
            <person name="Jeon C.O."/>
        </authorList>
    </citation>
    <scope>NUCLEOTIDE SEQUENCE</scope>
    <source>
        <strain evidence="13">R11</strain>
    </source>
</reference>
<dbReference type="GO" id="GO:0005886">
    <property type="term" value="C:plasma membrane"/>
    <property type="evidence" value="ECO:0007669"/>
    <property type="project" value="UniProtKB-SubCell"/>
</dbReference>
<dbReference type="EC" id="4.1.1.65" evidence="11"/>
<evidence type="ECO:0000256" key="1">
    <source>
        <dbReference type="ARBA" id="ARBA00022475"/>
    </source>
</evidence>
<feature type="chain" id="PRO_5038190844" description="Phosphatidylserine decarboxylase beta chain" evidence="11">
    <location>
        <begin position="1"/>
        <end position="187"/>
    </location>
</feature>
<dbReference type="InterPro" id="IPR003817">
    <property type="entry name" value="PS_Dcarbxylase"/>
</dbReference>
<evidence type="ECO:0000256" key="12">
    <source>
        <dbReference type="SAM" id="Phobius"/>
    </source>
</evidence>
<organism evidence="13 14">
    <name type="scientific">Mucilaginibacter agri</name>
    <dbReference type="NCBI Taxonomy" id="2695265"/>
    <lineage>
        <taxon>Bacteria</taxon>
        <taxon>Pseudomonadati</taxon>
        <taxon>Bacteroidota</taxon>
        <taxon>Sphingobacteriia</taxon>
        <taxon>Sphingobacteriales</taxon>
        <taxon>Sphingobacteriaceae</taxon>
        <taxon>Mucilaginibacter</taxon>
    </lineage>
</organism>
<evidence type="ECO:0000256" key="4">
    <source>
        <dbReference type="ARBA" id="ARBA00023098"/>
    </source>
</evidence>
<feature type="active site" description="Schiff-base intermediate with substrate; via pyruvic acid" evidence="11">
    <location>
        <position position="188"/>
    </location>
</feature>
<comment type="PTM">
    <text evidence="11">Is synthesized initially as an inactive proenzyme. Formation of the active enzyme involves a self-maturation process in which the active site pyruvoyl group is generated from an internal serine residue via an autocatalytic post-translational modification. Two non-identical subunits are generated from the proenzyme in this reaction, and the pyruvate is formed at the N-terminus of the alpha chain, which is derived from the carboxyl end of the proenzyme. The post-translation cleavage follows an unusual pathway, termed non-hydrolytic serinolysis, in which the side chain hydroxyl group of the serine supplies its oxygen atom to form the C-terminus of the beta chain, while the remainder of the serine residue undergoes an oxidative deamination to produce ammonia and the pyruvoyl prosthetic group on the alpha chain.</text>
</comment>
<keyword evidence="8 11" id="KW-0456">Lyase</keyword>
<dbReference type="NCBIfam" id="NF003678">
    <property type="entry name" value="PRK05305.1-2"/>
    <property type="match status" value="1"/>
</dbReference>
<feature type="transmembrane region" description="Helical" evidence="12">
    <location>
        <begin position="35"/>
        <end position="54"/>
    </location>
</feature>
<dbReference type="NCBIfam" id="NF003685">
    <property type="entry name" value="PRK05305.2-5"/>
    <property type="match status" value="1"/>
</dbReference>
<dbReference type="InterPro" id="IPR033175">
    <property type="entry name" value="PSD-A"/>
</dbReference>
<keyword evidence="7 11" id="KW-0594">Phospholipid biosynthesis</keyword>
<evidence type="ECO:0000256" key="7">
    <source>
        <dbReference type="ARBA" id="ARBA00023209"/>
    </source>
</evidence>
<reference evidence="13" key="1">
    <citation type="submission" date="2020-01" db="EMBL/GenBank/DDBJ databases">
        <authorList>
            <person name="Seo Y.L."/>
        </authorList>
    </citation>
    <scope>NUCLEOTIDE SEQUENCE</scope>
    <source>
        <strain evidence="13">R11</strain>
    </source>
</reference>
<comment type="subcellular location">
    <subcellularLocation>
        <location evidence="11">Cell membrane</location>
        <topology evidence="11">Peripheral membrane protein</topology>
    </subcellularLocation>
</comment>
<dbReference type="RefSeq" id="WP_166585303.1">
    <property type="nucleotide sequence ID" value="NZ_WWEO01000041.1"/>
</dbReference>
<evidence type="ECO:0000256" key="3">
    <source>
        <dbReference type="ARBA" id="ARBA00022793"/>
    </source>
</evidence>
<evidence type="ECO:0000256" key="5">
    <source>
        <dbReference type="ARBA" id="ARBA00023136"/>
    </source>
</evidence>
<sequence length="220" mass="24894">MTFHKEGYTSLALCVLFIFVLNAVIQFYYPQAFALKWFIYILSALLFIIIVQFFRSPSFEINADEKTVLCPADGKVVVIEETEEGEVFKDKRIQISVFMSPVNVHVNRNPIGGVVKYFKYHPGKYLVAWHPKSSTENERTTIVIENSKGTSVLFRQIAGAMARRIVWYVKEGDKVDQGQQFGFIKFGSRVDIFLPLGTKVNVNLGEVVKGGRTVLAELTA</sequence>
<protein>
    <recommendedName>
        <fullName evidence="11">Phosphatidylserine decarboxylase proenzyme</fullName>
        <ecNumber evidence="11">4.1.1.65</ecNumber>
    </recommendedName>
    <component>
        <recommendedName>
            <fullName evidence="11">Phosphatidylserine decarboxylase alpha chain</fullName>
        </recommendedName>
    </component>
    <component>
        <recommendedName>
            <fullName evidence="11">Phosphatidylserine decarboxylase beta chain</fullName>
        </recommendedName>
    </component>
</protein>
<evidence type="ECO:0000256" key="10">
    <source>
        <dbReference type="ARBA" id="ARBA00023317"/>
    </source>
</evidence>
<dbReference type="HAMAP" id="MF_00664">
    <property type="entry name" value="PS_decarb_PSD_A"/>
    <property type="match status" value="1"/>
</dbReference>
<comment type="function">
    <text evidence="11">Catalyzes the formation of phosphatidylethanolamine (PtdEtn) from phosphatidylserine (PtdSer).</text>
</comment>
<keyword evidence="2 11" id="KW-0444">Lipid biosynthesis</keyword>
<evidence type="ECO:0000313" key="13">
    <source>
        <dbReference type="EMBL" id="NCD69323.1"/>
    </source>
</evidence>
<evidence type="ECO:0000256" key="9">
    <source>
        <dbReference type="ARBA" id="ARBA00023264"/>
    </source>
</evidence>
<evidence type="ECO:0000256" key="2">
    <source>
        <dbReference type="ARBA" id="ARBA00022516"/>
    </source>
</evidence>
<dbReference type="PANTHER" id="PTHR35809">
    <property type="entry name" value="ARCHAETIDYLSERINE DECARBOXYLASE PROENZYME-RELATED"/>
    <property type="match status" value="1"/>
</dbReference>
<keyword evidence="12" id="KW-0812">Transmembrane</keyword>
<feature type="transmembrane region" description="Helical" evidence="12">
    <location>
        <begin position="7"/>
        <end position="29"/>
    </location>
</feature>
<comment type="subunit">
    <text evidence="11">Heterodimer of a large membrane-associated beta subunit and a small pyruvoyl-containing alpha subunit.</text>
</comment>
<dbReference type="PANTHER" id="PTHR35809:SF1">
    <property type="entry name" value="ARCHAETIDYLSERINE DECARBOXYLASE PROENZYME-RELATED"/>
    <property type="match status" value="1"/>
</dbReference>
<comment type="cofactor">
    <cofactor evidence="11">
        <name>pyruvate</name>
        <dbReference type="ChEBI" id="CHEBI:15361"/>
    </cofactor>
    <text evidence="11">Binds 1 pyruvoyl group covalently per subunit.</text>
</comment>
<keyword evidence="12" id="KW-1133">Transmembrane helix</keyword>
<comment type="pathway">
    <text evidence="11">Phospholipid metabolism; phosphatidylethanolamine biosynthesis; phosphatidylethanolamine from CDP-diacylglycerol: step 2/2.</text>
</comment>
<keyword evidence="10 11" id="KW-0670">Pyruvate</keyword>
<gene>
    <name evidence="11" type="primary">psd</name>
    <name evidence="13" type="ORF">GSY63_08135</name>
</gene>
<comment type="caution">
    <text evidence="13">The sequence shown here is derived from an EMBL/GenBank/DDBJ whole genome shotgun (WGS) entry which is preliminary data.</text>
</comment>
<feature type="modified residue" description="Pyruvic acid (Ser); by autocatalysis" evidence="11">
    <location>
        <position position="188"/>
    </location>
</feature>
<dbReference type="Pfam" id="PF02666">
    <property type="entry name" value="PS_Dcarbxylase"/>
    <property type="match status" value="1"/>
</dbReference>
<evidence type="ECO:0000256" key="8">
    <source>
        <dbReference type="ARBA" id="ARBA00023239"/>
    </source>
</evidence>
<keyword evidence="1 11" id="KW-1003">Cell membrane</keyword>
<keyword evidence="14" id="KW-1185">Reference proteome</keyword>
<dbReference type="GO" id="GO:0006646">
    <property type="term" value="P:phosphatidylethanolamine biosynthetic process"/>
    <property type="evidence" value="ECO:0007669"/>
    <property type="project" value="UniProtKB-UniRule"/>
</dbReference>
<keyword evidence="9 11" id="KW-1208">Phospholipid metabolism</keyword>
<keyword evidence="3 11" id="KW-0210">Decarboxylase</keyword>
<keyword evidence="6 11" id="KW-0865">Zymogen</keyword>
<name>A0A966DRP8_9SPHI</name>
<dbReference type="Proteomes" id="UP000638732">
    <property type="component" value="Unassembled WGS sequence"/>
</dbReference>
<evidence type="ECO:0000256" key="11">
    <source>
        <dbReference type="HAMAP-Rule" id="MF_00664"/>
    </source>
</evidence>
<dbReference type="AlphaFoldDB" id="A0A966DRP8"/>
<evidence type="ECO:0000313" key="14">
    <source>
        <dbReference type="Proteomes" id="UP000638732"/>
    </source>
</evidence>
<evidence type="ECO:0000256" key="6">
    <source>
        <dbReference type="ARBA" id="ARBA00023145"/>
    </source>
</evidence>
<keyword evidence="5 11" id="KW-0472">Membrane</keyword>
<feature type="site" description="Cleavage (non-hydrolytic); by autocatalysis" evidence="11">
    <location>
        <begin position="187"/>
        <end position="188"/>
    </location>
</feature>
<accession>A0A966DRP8</accession>
<comment type="catalytic activity">
    <reaction evidence="11">
        <text>a 1,2-diacyl-sn-glycero-3-phospho-L-serine + H(+) = a 1,2-diacyl-sn-glycero-3-phosphoethanolamine + CO2</text>
        <dbReference type="Rhea" id="RHEA:20828"/>
        <dbReference type="ChEBI" id="CHEBI:15378"/>
        <dbReference type="ChEBI" id="CHEBI:16526"/>
        <dbReference type="ChEBI" id="CHEBI:57262"/>
        <dbReference type="ChEBI" id="CHEBI:64612"/>
        <dbReference type="EC" id="4.1.1.65"/>
    </reaction>
</comment>
<proteinExistence type="inferred from homology"/>
<comment type="similarity">
    <text evidence="11">Belongs to the phosphatidylserine decarboxylase family. PSD-A subfamily.</text>
</comment>
<feature type="chain" id="PRO_5038190845" description="Phosphatidylserine decarboxylase alpha chain" evidence="11">
    <location>
        <begin position="188"/>
        <end position="220"/>
    </location>
</feature>